<reference evidence="9 10" key="1">
    <citation type="submission" date="2020-02" db="EMBL/GenBank/DDBJ databases">
        <authorList>
            <person name="Li X.-J."/>
            <person name="Feng X.-M."/>
        </authorList>
    </citation>
    <scope>NUCLEOTIDE SEQUENCE [LARGE SCALE GENOMIC DNA]</scope>
    <source>
        <strain evidence="9 10">CGMCC 4.7225</strain>
    </source>
</reference>
<evidence type="ECO:0000313" key="10">
    <source>
        <dbReference type="Proteomes" id="UP000469185"/>
    </source>
</evidence>
<keyword evidence="2" id="KW-0813">Transport</keyword>
<dbReference type="PANTHER" id="PTHR42718:SF47">
    <property type="entry name" value="METHYL VIOLOGEN RESISTANCE PROTEIN SMVA"/>
    <property type="match status" value="1"/>
</dbReference>
<feature type="transmembrane region" description="Helical" evidence="7">
    <location>
        <begin position="409"/>
        <end position="431"/>
    </location>
</feature>
<keyword evidence="6 7" id="KW-0472">Membrane</keyword>
<dbReference type="InterPro" id="IPR011701">
    <property type="entry name" value="MFS"/>
</dbReference>
<dbReference type="InterPro" id="IPR020846">
    <property type="entry name" value="MFS_dom"/>
</dbReference>
<dbReference type="Proteomes" id="UP000469185">
    <property type="component" value="Unassembled WGS sequence"/>
</dbReference>
<feature type="transmembrane region" description="Helical" evidence="7">
    <location>
        <begin position="336"/>
        <end position="355"/>
    </location>
</feature>
<comment type="caution">
    <text evidence="9">The sequence shown here is derived from an EMBL/GenBank/DDBJ whole genome shotgun (WGS) entry which is preliminary data.</text>
</comment>
<feature type="transmembrane region" description="Helical" evidence="7">
    <location>
        <begin position="310"/>
        <end position="329"/>
    </location>
</feature>
<name>A0A6N9YTT3_9ACTN</name>
<dbReference type="Gene3D" id="1.20.1250.20">
    <property type="entry name" value="MFS general substrate transporter like domains"/>
    <property type="match status" value="1"/>
</dbReference>
<organism evidence="9 10">
    <name type="scientific">Phytoactinopolyspora alkaliphila</name>
    <dbReference type="NCBI Taxonomy" id="1783498"/>
    <lineage>
        <taxon>Bacteria</taxon>
        <taxon>Bacillati</taxon>
        <taxon>Actinomycetota</taxon>
        <taxon>Actinomycetes</taxon>
        <taxon>Jiangellales</taxon>
        <taxon>Jiangellaceae</taxon>
        <taxon>Phytoactinopolyspora</taxon>
    </lineage>
</organism>
<dbReference type="Gene3D" id="1.20.1720.10">
    <property type="entry name" value="Multidrug resistance protein D"/>
    <property type="match status" value="1"/>
</dbReference>
<dbReference type="PROSITE" id="PS50850">
    <property type="entry name" value="MFS"/>
    <property type="match status" value="1"/>
</dbReference>
<evidence type="ECO:0000256" key="6">
    <source>
        <dbReference type="ARBA" id="ARBA00023136"/>
    </source>
</evidence>
<sequence>MTVECAEGQPGQRAGRREWGALGVLVLPVLLISIDNTVLGFAVPHLSEGLAPSGPQLLWIVDIYSFMLAGLLVTMGTLGDRIGRRRLLLAGAAGFGIASALAAYASSPEMLIAARALLGFAGATLMPSTLSLLRNIFLDQRQRTTAIAVWATMFSVGSALGPVVGGWLLEHYWWGSVFLLNLPVMAVFLVLAPTLVPESKDPNPGRYDLVSAGLSLVAMISAVYGMKSLASHGLGAAGVASLSAGVLLGVLFVRRQRTLDAPLLDIKLFSNRGFSVSVITNMLTMIAFIGALFFITQYLQIVLGLSPMRAAFVLVPGLTLAIFTGLFVVRLMRRGGIGPLLLGALLGVAAGYALMTQLPDTSNRGVWLLAVGFTLVGAGVGAANTITNNTIMSAVGPSKAGAASAISETAYEVGAAMGTAILGTIVTAVYASGLAGVPGISAAGMDEARQTLGGALNVAADVGETAGTALMREAGAAFTSAVHVTSLIGAILVAFAAVQAFLVLRRPVRIRAGAEEPTSSGGRGRA</sequence>
<feature type="domain" description="Major facilitator superfamily (MFS) profile" evidence="8">
    <location>
        <begin position="21"/>
        <end position="508"/>
    </location>
</feature>
<evidence type="ECO:0000313" key="9">
    <source>
        <dbReference type="EMBL" id="NED98340.1"/>
    </source>
</evidence>
<proteinExistence type="predicted"/>
<evidence type="ECO:0000259" key="8">
    <source>
        <dbReference type="PROSITE" id="PS50850"/>
    </source>
</evidence>
<dbReference type="CDD" id="cd17321">
    <property type="entry name" value="MFS_MMR_MDR_like"/>
    <property type="match status" value="1"/>
</dbReference>
<dbReference type="EMBL" id="JAAGOB010000019">
    <property type="protein sequence ID" value="NED98340.1"/>
    <property type="molecule type" value="Genomic_DNA"/>
</dbReference>
<feature type="transmembrane region" description="Helical" evidence="7">
    <location>
        <begin position="481"/>
        <end position="504"/>
    </location>
</feature>
<dbReference type="SUPFAM" id="SSF103473">
    <property type="entry name" value="MFS general substrate transporter"/>
    <property type="match status" value="1"/>
</dbReference>
<feature type="transmembrane region" description="Helical" evidence="7">
    <location>
        <begin position="173"/>
        <end position="195"/>
    </location>
</feature>
<dbReference type="GO" id="GO:0022857">
    <property type="term" value="F:transmembrane transporter activity"/>
    <property type="evidence" value="ECO:0007669"/>
    <property type="project" value="InterPro"/>
</dbReference>
<dbReference type="InterPro" id="IPR036259">
    <property type="entry name" value="MFS_trans_sf"/>
</dbReference>
<gene>
    <name evidence="9" type="ORF">G1H11_23855</name>
</gene>
<keyword evidence="10" id="KW-1185">Reference proteome</keyword>
<protein>
    <submittedName>
        <fullName evidence="9">MFS transporter</fullName>
    </submittedName>
</protein>
<dbReference type="Pfam" id="PF07690">
    <property type="entry name" value="MFS_1"/>
    <property type="match status" value="1"/>
</dbReference>
<evidence type="ECO:0000256" key="4">
    <source>
        <dbReference type="ARBA" id="ARBA00022692"/>
    </source>
</evidence>
<evidence type="ECO:0000256" key="7">
    <source>
        <dbReference type="SAM" id="Phobius"/>
    </source>
</evidence>
<feature type="transmembrane region" description="Helical" evidence="7">
    <location>
        <begin position="112"/>
        <end position="133"/>
    </location>
</feature>
<evidence type="ECO:0000256" key="3">
    <source>
        <dbReference type="ARBA" id="ARBA00022475"/>
    </source>
</evidence>
<dbReference type="AlphaFoldDB" id="A0A6N9YTT3"/>
<comment type="subcellular location">
    <subcellularLocation>
        <location evidence="1">Cell membrane</location>
        <topology evidence="1">Multi-pass membrane protein</topology>
    </subcellularLocation>
</comment>
<dbReference type="PANTHER" id="PTHR42718">
    <property type="entry name" value="MAJOR FACILITATOR SUPERFAMILY MULTIDRUG TRANSPORTER MFSC"/>
    <property type="match status" value="1"/>
</dbReference>
<feature type="transmembrane region" description="Helical" evidence="7">
    <location>
        <begin position="207"/>
        <end position="226"/>
    </location>
</feature>
<feature type="transmembrane region" description="Helical" evidence="7">
    <location>
        <begin position="56"/>
        <end position="75"/>
    </location>
</feature>
<evidence type="ECO:0000256" key="1">
    <source>
        <dbReference type="ARBA" id="ARBA00004651"/>
    </source>
</evidence>
<dbReference type="RefSeq" id="WP_163821133.1">
    <property type="nucleotide sequence ID" value="NZ_JAAGOB010000019.1"/>
</dbReference>
<feature type="transmembrane region" description="Helical" evidence="7">
    <location>
        <begin position="367"/>
        <end position="388"/>
    </location>
</feature>
<feature type="transmembrane region" description="Helical" evidence="7">
    <location>
        <begin position="232"/>
        <end position="253"/>
    </location>
</feature>
<dbReference type="GO" id="GO:0005886">
    <property type="term" value="C:plasma membrane"/>
    <property type="evidence" value="ECO:0007669"/>
    <property type="project" value="UniProtKB-SubCell"/>
</dbReference>
<feature type="transmembrane region" description="Helical" evidence="7">
    <location>
        <begin position="145"/>
        <end position="167"/>
    </location>
</feature>
<feature type="transmembrane region" description="Helical" evidence="7">
    <location>
        <begin position="274"/>
        <end position="298"/>
    </location>
</feature>
<evidence type="ECO:0000256" key="2">
    <source>
        <dbReference type="ARBA" id="ARBA00022448"/>
    </source>
</evidence>
<feature type="transmembrane region" description="Helical" evidence="7">
    <location>
        <begin position="21"/>
        <end position="44"/>
    </location>
</feature>
<feature type="transmembrane region" description="Helical" evidence="7">
    <location>
        <begin position="87"/>
        <end position="106"/>
    </location>
</feature>
<keyword evidence="3" id="KW-1003">Cell membrane</keyword>
<keyword evidence="5 7" id="KW-1133">Transmembrane helix</keyword>
<accession>A0A6N9YTT3</accession>
<evidence type="ECO:0000256" key="5">
    <source>
        <dbReference type="ARBA" id="ARBA00022989"/>
    </source>
</evidence>
<keyword evidence="4 7" id="KW-0812">Transmembrane</keyword>